<keyword evidence="4" id="KW-0067">ATP-binding</keyword>
<evidence type="ECO:0000313" key="5">
    <source>
        <dbReference type="Proteomes" id="UP001501147"/>
    </source>
</evidence>
<sequence length="186" mass="19123">MTIHRQNRRPCGTPATGAPPHAPAPAPPPQRPSPLCSHRPGCGAGGRELPGGFAACGLSGHPRNAGQARRFVADTLDAWSLTALGADMELVVTELVSNAVRHGLGTDAAATDFPVWLGLFRHPGHLVCAVADPSPAPPRPREAGECATGGRGLALIGALSEAWSWCPTAPHGKTVWASLPLPRTGA</sequence>
<dbReference type="Gene3D" id="3.30.565.10">
    <property type="entry name" value="Histidine kinase-like ATPase, C-terminal domain"/>
    <property type="match status" value="1"/>
</dbReference>
<accession>A0ABP9B1M1</accession>
<dbReference type="InterPro" id="IPR003594">
    <property type="entry name" value="HATPase_dom"/>
</dbReference>
<dbReference type="InterPro" id="IPR036890">
    <property type="entry name" value="HATPase_C_sf"/>
</dbReference>
<dbReference type="Pfam" id="PF13581">
    <property type="entry name" value="HATPase_c_2"/>
    <property type="match status" value="1"/>
</dbReference>
<feature type="compositionally biased region" description="Low complexity" evidence="2">
    <location>
        <begin position="9"/>
        <end position="19"/>
    </location>
</feature>
<keyword evidence="1" id="KW-0808">Transferase</keyword>
<dbReference type="SUPFAM" id="SSF55874">
    <property type="entry name" value="ATPase domain of HSP90 chaperone/DNA topoisomerase II/histidine kinase"/>
    <property type="match status" value="1"/>
</dbReference>
<keyword evidence="5" id="KW-1185">Reference proteome</keyword>
<dbReference type="PANTHER" id="PTHR35526">
    <property type="entry name" value="ANTI-SIGMA-F FACTOR RSBW-RELATED"/>
    <property type="match status" value="1"/>
</dbReference>
<keyword evidence="1" id="KW-0723">Serine/threonine-protein kinase</keyword>
<protein>
    <submittedName>
        <fullName evidence="4">ATP-binding protein</fullName>
    </submittedName>
</protein>
<dbReference type="RefSeq" id="WP_345615328.1">
    <property type="nucleotide sequence ID" value="NZ_BAABJV010000014.1"/>
</dbReference>
<dbReference type="PANTHER" id="PTHR35526:SF3">
    <property type="entry name" value="ANTI-SIGMA-F FACTOR RSBW"/>
    <property type="match status" value="1"/>
</dbReference>
<feature type="region of interest" description="Disordered" evidence="2">
    <location>
        <begin position="1"/>
        <end position="40"/>
    </location>
</feature>
<evidence type="ECO:0000256" key="2">
    <source>
        <dbReference type="SAM" id="MobiDB-lite"/>
    </source>
</evidence>
<keyword evidence="1" id="KW-0418">Kinase</keyword>
<dbReference type="InterPro" id="IPR050267">
    <property type="entry name" value="Anti-sigma-factor_SerPK"/>
</dbReference>
<feature type="domain" description="Histidine kinase/HSP90-like ATPase" evidence="3">
    <location>
        <begin position="61"/>
        <end position="178"/>
    </location>
</feature>
<organism evidence="4 5">
    <name type="scientific">Streptomyces sanyensis</name>
    <dbReference type="NCBI Taxonomy" id="568869"/>
    <lineage>
        <taxon>Bacteria</taxon>
        <taxon>Bacillati</taxon>
        <taxon>Actinomycetota</taxon>
        <taxon>Actinomycetes</taxon>
        <taxon>Kitasatosporales</taxon>
        <taxon>Streptomycetaceae</taxon>
        <taxon>Streptomyces</taxon>
    </lineage>
</organism>
<dbReference type="EMBL" id="BAABJV010000014">
    <property type="protein sequence ID" value="GAA4789333.1"/>
    <property type="molecule type" value="Genomic_DNA"/>
</dbReference>
<proteinExistence type="predicted"/>
<evidence type="ECO:0000259" key="3">
    <source>
        <dbReference type="Pfam" id="PF13581"/>
    </source>
</evidence>
<dbReference type="Proteomes" id="UP001501147">
    <property type="component" value="Unassembled WGS sequence"/>
</dbReference>
<evidence type="ECO:0000256" key="1">
    <source>
        <dbReference type="ARBA" id="ARBA00022527"/>
    </source>
</evidence>
<comment type="caution">
    <text evidence="4">The sequence shown here is derived from an EMBL/GenBank/DDBJ whole genome shotgun (WGS) entry which is preliminary data.</text>
</comment>
<evidence type="ECO:0000313" key="4">
    <source>
        <dbReference type="EMBL" id="GAA4789333.1"/>
    </source>
</evidence>
<reference evidence="5" key="1">
    <citation type="journal article" date="2019" name="Int. J. Syst. Evol. Microbiol.">
        <title>The Global Catalogue of Microorganisms (GCM) 10K type strain sequencing project: providing services to taxonomists for standard genome sequencing and annotation.</title>
        <authorList>
            <consortium name="The Broad Institute Genomics Platform"/>
            <consortium name="The Broad Institute Genome Sequencing Center for Infectious Disease"/>
            <person name="Wu L."/>
            <person name="Ma J."/>
        </authorList>
    </citation>
    <scope>NUCLEOTIDE SEQUENCE [LARGE SCALE GENOMIC DNA]</scope>
    <source>
        <strain evidence="5">JCM 18324</strain>
    </source>
</reference>
<name>A0ABP9B1M1_9ACTN</name>
<gene>
    <name evidence="4" type="ORF">GCM10023329_45880</name>
</gene>
<dbReference type="GO" id="GO:0005524">
    <property type="term" value="F:ATP binding"/>
    <property type="evidence" value="ECO:0007669"/>
    <property type="project" value="UniProtKB-KW"/>
</dbReference>
<feature type="compositionally biased region" description="Pro residues" evidence="2">
    <location>
        <begin position="20"/>
        <end position="32"/>
    </location>
</feature>
<keyword evidence="4" id="KW-0547">Nucleotide-binding</keyword>
<dbReference type="CDD" id="cd16936">
    <property type="entry name" value="HATPase_RsbW-like"/>
    <property type="match status" value="1"/>
</dbReference>